<dbReference type="GeneID" id="40085903"/>
<evidence type="ECO:0000313" key="2">
    <source>
        <dbReference type="Proteomes" id="UP000224101"/>
    </source>
</evidence>
<keyword evidence="2" id="KW-1185">Reference proteome</keyword>
<dbReference type="RefSeq" id="YP_009609818.1">
    <property type="nucleotide sequence ID" value="NC_041997.1"/>
</dbReference>
<sequence>MASKKTYLVKVTNERDYSGRLTAVVITAYDRFNAKNSVAEGRLETTEHAPVIAPDLIAEVVADFQAGRFPEEIFHADPETV</sequence>
<proteinExistence type="predicted"/>
<dbReference type="EMBL" id="KY979132">
    <property type="protein sequence ID" value="ASD50499.1"/>
    <property type="molecule type" value="Genomic_DNA"/>
</dbReference>
<accession>A0A218M390</accession>
<dbReference type="Proteomes" id="UP000224101">
    <property type="component" value="Segment"/>
</dbReference>
<organism evidence="1 2">
    <name type="scientific">Acidovorax phage ACP17</name>
    <dbReference type="NCBI Taxonomy" id="2010329"/>
    <lineage>
        <taxon>Viruses</taxon>
        <taxon>Duplodnaviria</taxon>
        <taxon>Heunggongvirae</taxon>
        <taxon>Uroviricota</taxon>
        <taxon>Caudoviricetes</taxon>
        <taxon>Busanvirus</taxon>
        <taxon>Busanvirus ACP17</taxon>
    </lineage>
</organism>
<evidence type="ECO:0000313" key="1">
    <source>
        <dbReference type="EMBL" id="ASD50499.1"/>
    </source>
</evidence>
<name>A0A218M390_9CAUD</name>
<dbReference type="KEGG" id="vg:40085903"/>
<reference evidence="1 2" key="1">
    <citation type="submission" date="2017-08" db="EMBL/GenBank/DDBJ databases">
        <title>Characterization and complete genome sequence of novel bacteriophage infecting the causal agent of bacterial fruit blotch, Acidovorax citrulli.</title>
        <authorList>
            <person name="Midani A.R."/>
            <person name="Park S.-H."/>
            <person name="Choi T.-J."/>
        </authorList>
    </citation>
    <scope>NUCLEOTIDE SEQUENCE [LARGE SCALE GENOMIC DNA]</scope>
</reference>
<protein>
    <submittedName>
        <fullName evidence="1">Uncharacterized protein</fullName>
    </submittedName>
</protein>